<dbReference type="OrthoDB" id="1524821at2"/>
<accession>A0A3L9Z3P3</accession>
<proteinExistence type="predicted"/>
<dbReference type="Pfam" id="PF02620">
    <property type="entry name" value="YceD"/>
    <property type="match status" value="1"/>
</dbReference>
<evidence type="ECO:0000256" key="1">
    <source>
        <dbReference type="SAM" id="MobiDB-lite"/>
    </source>
</evidence>
<evidence type="ECO:0000313" key="3">
    <source>
        <dbReference type="Proteomes" id="UP000271339"/>
    </source>
</evidence>
<protein>
    <submittedName>
        <fullName evidence="2">Uncharacterized metal-binding protein YceD (DUF177 family)</fullName>
    </submittedName>
</protein>
<dbReference type="AlphaFoldDB" id="A0A3L9Z3P3"/>
<dbReference type="InterPro" id="IPR003772">
    <property type="entry name" value="YceD"/>
</dbReference>
<gene>
    <name evidence="2" type="ORF">BXY75_0467</name>
</gene>
<organism evidence="2 3">
    <name type="scientific">Ulvibacter antarcticus</name>
    <dbReference type="NCBI Taxonomy" id="442714"/>
    <lineage>
        <taxon>Bacteria</taxon>
        <taxon>Pseudomonadati</taxon>
        <taxon>Bacteroidota</taxon>
        <taxon>Flavobacteriia</taxon>
        <taxon>Flavobacteriales</taxon>
        <taxon>Flavobacteriaceae</taxon>
        <taxon>Ulvibacter</taxon>
    </lineage>
</organism>
<feature type="region of interest" description="Disordered" evidence="1">
    <location>
        <begin position="154"/>
        <end position="173"/>
    </location>
</feature>
<keyword evidence="3" id="KW-1185">Reference proteome</keyword>
<name>A0A3L9Z3P3_9FLAO</name>
<dbReference type="Proteomes" id="UP000271339">
    <property type="component" value="Unassembled WGS sequence"/>
</dbReference>
<feature type="compositionally biased region" description="Basic and acidic residues" evidence="1">
    <location>
        <begin position="154"/>
        <end position="163"/>
    </location>
</feature>
<reference evidence="2 3" key="1">
    <citation type="submission" date="2018-10" db="EMBL/GenBank/DDBJ databases">
        <title>Genomic Encyclopedia of Archaeal and Bacterial Type Strains, Phase II (KMG-II): from individual species to whole genera.</title>
        <authorList>
            <person name="Goeker M."/>
        </authorList>
    </citation>
    <scope>NUCLEOTIDE SEQUENCE [LARGE SCALE GENOMIC DNA]</scope>
    <source>
        <strain evidence="2 3">DSM 23424</strain>
    </source>
</reference>
<dbReference type="EMBL" id="REFC01000011">
    <property type="protein sequence ID" value="RMA66049.1"/>
    <property type="molecule type" value="Genomic_DNA"/>
</dbReference>
<sequence>MKELKEFTIPFVGLKTGEHRFNFEIGKPFFEHFEYDEFNDASIKLEVVLDKKTTLLEFTLFFEGSVNVNCDITNEPYNQEISGDYHFVVNFGEEFNDENEDLLILPHGSYEVCIQQYIYESIVLGLPSRRIHPGVKDGSLKSDILEKLEELSLSDKEDKKSDSKGNTTDPRWDTLKKLLTDK</sequence>
<dbReference type="RefSeq" id="WP_121906067.1">
    <property type="nucleotide sequence ID" value="NZ_REFC01000011.1"/>
</dbReference>
<evidence type="ECO:0000313" key="2">
    <source>
        <dbReference type="EMBL" id="RMA66049.1"/>
    </source>
</evidence>
<comment type="caution">
    <text evidence="2">The sequence shown here is derived from an EMBL/GenBank/DDBJ whole genome shotgun (WGS) entry which is preliminary data.</text>
</comment>